<accession>A0A835JQX4</accession>
<dbReference type="GO" id="GO:0005634">
    <property type="term" value="C:nucleus"/>
    <property type="evidence" value="ECO:0007669"/>
    <property type="project" value="UniProtKB-SubCell"/>
</dbReference>
<dbReference type="OrthoDB" id="2143914at2759"/>
<dbReference type="Gene3D" id="1.10.10.60">
    <property type="entry name" value="Homeodomain-like"/>
    <property type="match status" value="1"/>
</dbReference>
<protein>
    <submittedName>
        <fullName evidence="7">Uncharacterized protein</fullName>
    </submittedName>
</protein>
<dbReference type="InterPro" id="IPR001005">
    <property type="entry name" value="SANT/Myb"/>
</dbReference>
<keyword evidence="3" id="KW-0539">Nucleus</keyword>
<organism evidence="7 8">
    <name type="scientific">Salix dunnii</name>
    <dbReference type="NCBI Taxonomy" id="1413687"/>
    <lineage>
        <taxon>Eukaryota</taxon>
        <taxon>Viridiplantae</taxon>
        <taxon>Streptophyta</taxon>
        <taxon>Embryophyta</taxon>
        <taxon>Tracheophyta</taxon>
        <taxon>Spermatophyta</taxon>
        <taxon>Magnoliopsida</taxon>
        <taxon>eudicotyledons</taxon>
        <taxon>Gunneridae</taxon>
        <taxon>Pentapetalae</taxon>
        <taxon>rosids</taxon>
        <taxon>fabids</taxon>
        <taxon>Malpighiales</taxon>
        <taxon>Salicaceae</taxon>
        <taxon>Saliceae</taxon>
        <taxon>Salix</taxon>
    </lineage>
</organism>
<dbReference type="AlphaFoldDB" id="A0A835JQX4"/>
<dbReference type="InterPro" id="IPR017930">
    <property type="entry name" value="Myb_dom"/>
</dbReference>
<evidence type="ECO:0000259" key="6">
    <source>
        <dbReference type="PROSITE" id="PS51294"/>
    </source>
</evidence>
<evidence type="ECO:0000256" key="1">
    <source>
        <dbReference type="ARBA" id="ARBA00004123"/>
    </source>
</evidence>
<feature type="domain" description="HTH myb-type" evidence="6">
    <location>
        <begin position="8"/>
        <end position="38"/>
    </location>
</feature>
<dbReference type="Pfam" id="PF00249">
    <property type="entry name" value="Myb_DNA-binding"/>
    <property type="match status" value="1"/>
</dbReference>
<dbReference type="PROSITE" id="PS51294">
    <property type="entry name" value="HTH_MYB"/>
    <property type="match status" value="1"/>
</dbReference>
<reference evidence="7 8" key="1">
    <citation type="submission" date="2020-10" db="EMBL/GenBank/DDBJ databases">
        <title>Plant Genome Project.</title>
        <authorList>
            <person name="Zhang R.-G."/>
        </authorList>
    </citation>
    <scope>NUCLEOTIDE SEQUENCE [LARGE SCALE GENOMIC DNA]</scope>
    <source>
        <strain evidence="7">FAFU-HL-1</strain>
        <tissue evidence="7">Leaf</tissue>
    </source>
</reference>
<dbReference type="PANTHER" id="PTHR47999">
    <property type="entry name" value="TRANSCRIPTION FACTOR MYB8-RELATED-RELATED"/>
    <property type="match status" value="1"/>
</dbReference>
<evidence type="ECO:0000313" key="7">
    <source>
        <dbReference type="EMBL" id="KAF9673976.1"/>
    </source>
</evidence>
<evidence type="ECO:0000256" key="3">
    <source>
        <dbReference type="ARBA" id="ARBA00023242"/>
    </source>
</evidence>
<dbReference type="CDD" id="cd00167">
    <property type="entry name" value="SANT"/>
    <property type="match status" value="1"/>
</dbReference>
<proteinExistence type="predicted"/>
<keyword evidence="2" id="KW-0238">DNA-binding</keyword>
<dbReference type="PROSITE" id="PS50090">
    <property type="entry name" value="MYB_LIKE"/>
    <property type="match status" value="1"/>
</dbReference>
<dbReference type="InterPro" id="IPR009057">
    <property type="entry name" value="Homeodomain-like_sf"/>
</dbReference>
<feature type="compositionally biased region" description="Polar residues" evidence="4">
    <location>
        <begin position="163"/>
        <end position="173"/>
    </location>
</feature>
<comment type="caution">
    <text evidence="7">The sequence shown here is derived from an EMBL/GenBank/DDBJ whole genome shotgun (WGS) entry which is preliminary data.</text>
</comment>
<dbReference type="PANTHER" id="PTHR47999:SF128">
    <property type="entry name" value="TRANSCRIPTION REPRESSOR MYB6-LIKE"/>
    <property type="match status" value="1"/>
</dbReference>
<dbReference type="SUPFAM" id="SSF46689">
    <property type="entry name" value="Homeodomain-like"/>
    <property type="match status" value="1"/>
</dbReference>
<name>A0A835JQX4_9ROSI</name>
<sequence>MRRPCCDKQDTNRGAWSKEEDQKLKDYVQKHGEGCWRSLPQAAGFSFSHLLLSKLTTLSPFLINMGIDPNNHRLNQNLLCSRNQPKPANATSSGLKIQAIQQPAKPLVDSEQTSDAGSRLEDDQCALPDLNLDLTMSIPSSSIAHVEGNPEDNESIFLRSQEIAPSSNPLLSQ</sequence>
<feature type="domain" description="Myb-like" evidence="5">
    <location>
        <begin position="8"/>
        <end position="41"/>
    </location>
</feature>
<evidence type="ECO:0000259" key="5">
    <source>
        <dbReference type="PROSITE" id="PS50090"/>
    </source>
</evidence>
<dbReference type="Proteomes" id="UP000657918">
    <property type="component" value="Unassembled WGS sequence"/>
</dbReference>
<evidence type="ECO:0000256" key="4">
    <source>
        <dbReference type="SAM" id="MobiDB-lite"/>
    </source>
</evidence>
<comment type="subcellular location">
    <subcellularLocation>
        <location evidence="1">Nucleus</location>
    </subcellularLocation>
</comment>
<feature type="compositionally biased region" description="Polar residues" evidence="4">
    <location>
        <begin position="82"/>
        <end position="101"/>
    </location>
</feature>
<feature type="region of interest" description="Disordered" evidence="4">
    <location>
        <begin position="82"/>
        <end position="122"/>
    </location>
</feature>
<feature type="region of interest" description="Disordered" evidence="4">
    <location>
        <begin position="142"/>
        <end position="173"/>
    </location>
</feature>
<keyword evidence="8" id="KW-1185">Reference proteome</keyword>
<dbReference type="GO" id="GO:0003677">
    <property type="term" value="F:DNA binding"/>
    <property type="evidence" value="ECO:0007669"/>
    <property type="project" value="UniProtKB-KW"/>
</dbReference>
<evidence type="ECO:0000313" key="8">
    <source>
        <dbReference type="Proteomes" id="UP000657918"/>
    </source>
</evidence>
<gene>
    <name evidence="7" type="ORF">SADUNF_Sadunf10G0079800</name>
</gene>
<dbReference type="EMBL" id="JADGMS010000010">
    <property type="protein sequence ID" value="KAF9673976.1"/>
    <property type="molecule type" value="Genomic_DNA"/>
</dbReference>
<dbReference type="InterPro" id="IPR015495">
    <property type="entry name" value="Myb_TF_plants"/>
</dbReference>
<evidence type="ECO:0000256" key="2">
    <source>
        <dbReference type="ARBA" id="ARBA00023125"/>
    </source>
</evidence>